<feature type="non-terminal residue" evidence="2">
    <location>
        <position position="1"/>
    </location>
</feature>
<gene>
    <name evidence="2" type="ORF">CR513_10647</name>
</gene>
<organism evidence="2 3">
    <name type="scientific">Mucuna pruriens</name>
    <name type="common">Velvet bean</name>
    <name type="synonym">Dolichos pruriens</name>
    <dbReference type="NCBI Taxonomy" id="157652"/>
    <lineage>
        <taxon>Eukaryota</taxon>
        <taxon>Viridiplantae</taxon>
        <taxon>Streptophyta</taxon>
        <taxon>Embryophyta</taxon>
        <taxon>Tracheophyta</taxon>
        <taxon>Spermatophyta</taxon>
        <taxon>Magnoliopsida</taxon>
        <taxon>eudicotyledons</taxon>
        <taxon>Gunneridae</taxon>
        <taxon>Pentapetalae</taxon>
        <taxon>rosids</taxon>
        <taxon>fabids</taxon>
        <taxon>Fabales</taxon>
        <taxon>Fabaceae</taxon>
        <taxon>Papilionoideae</taxon>
        <taxon>50 kb inversion clade</taxon>
        <taxon>NPAAA clade</taxon>
        <taxon>indigoferoid/millettioid clade</taxon>
        <taxon>Phaseoleae</taxon>
        <taxon>Mucuna</taxon>
    </lineage>
</organism>
<evidence type="ECO:0000313" key="3">
    <source>
        <dbReference type="Proteomes" id="UP000257109"/>
    </source>
</evidence>
<dbReference type="OrthoDB" id="1432277at2759"/>
<feature type="domain" description="Tf2-1-like SH3-like" evidence="1">
    <location>
        <begin position="6"/>
        <end position="52"/>
    </location>
</feature>
<dbReference type="InterPro" id="IPR056924">
    <property type="entry name" value="SH3_Tf2-1"/>
</dbReference>
<dbReference type="EMBL" id="QJKJ01001863">
    <property type="protein sequence ID" value="RDY05512.1"/>
    <property type="molecule type" value="Genomic_DNA"/>
</dbReference>
<dbReference type="Proteomes" id="UP000257109">
    <property type="component" value="Unassembled WGS sequence"/>
</dbReference>
<dbReference type="AlphaFoldDB" id="A0A371HRV4"/>
<reference evidence="2" key="1">
    <citation type="submission" date="2018-05" db="EMBL/GenBank/DDBJ databases">
        <title>Draft genome of Mucuna pruriens seed.</title>
        <authorList>
            <person name="Nnadi N.E."/>
            <person name="Vos R."/>
            <person name="Hasami M.H."/>
            <person name="Devisetty U.K."/>
            <person name="Aguiy J.C."/>
        </authorList>
    </citation>
    <scope>NUCLEOTIDE SEQUENCE [LARGE SCALE GENOMIC DNA]</scope>
    <source>
        <strain evidence="2">JCA_2017</strain>
    </source>
</reference>
<sequence>MTFEPGDCVWVHRQKERFPIQRKYKLQSRGDRTFQVLERINDNVYKLDLPTMYVRNLIKGRILLKREMIETQPTKAKDLLHDTGGPMTKSKTKMMKQSLQGLSLKIKESLDQSRLEAAQK</sequence>
<proteinExistence type="predicted"/>
<keyword evidence="3" id="KW-1185">Reference proteome</keyword>
<protein>
    <recommendedName>
        <fullName evidence="1">Tf2-1-like SH3-like domain-containing protein</fullName>
    </recommendedName>
</protein>
<evidence type="ECO:0000313" key="2">
    <source>
        <dbReference type="EMBL" id="RDY05512.1"/>
    </source>
</evidence>
<accession>A0A371HRV4</accession>
<dbReference type="Pfam" id="PF24626">
    <property type="entry name" value="SH3_Tf2-1"/>
    <property type="match status" value="1"/>
</dbReference>
<evidence type="ECO:0000259" key="1">
    <source>
        <dbReference type="Pfam" id="PF24626"/>
    </source>
</evidence>
<comment type="caution">
    <text evidence="2">The sequence shown here is derived from an EMBL/GenBank/DDBJ whole genome shotgun (WGS) entry which is preliminary data.</text>
</comment>
<name>A0A371HRV4_MUCPR</name>